<proteinExistence type="predicted"/>
<dbReference type="InterPro" id="IPR041490">
    <property type="entry name" value="KstR2_TetR_C"/>
</dbReference>
<evidence type="ECO:0000256" key="2">
    <source>
        <dbReference type="ARBA" id="ARBA00023015"/>
    </source>
</evidence>
<dbReference type="RefSeq" id="WP_110319924.1">
    <property type="nucleotide sequence ID" value="NZ_QJJU01000038.1"/>
</dbReference>
<feature type="domain" description="HTH tetR-type" evidence="6">
    <location>
        <begin position="19"/>
        <end position="79"/>
    </location>
</feature>
<feature type="DNA-binding region" description="H-T-H motif" evidence="5">
    <location>
        <begin position="42"/>
        <end position="61"/>
    </location>
</feature>
<protein>
    <submittedName>
        <fullName evidence="7">TetR family transcriptional regulator</fullName>
    </submittedName>
</protein>
<dbReference type="Gene3D" id="1.10.10.60">
    <property type="entry name" value="Homeodomain-like"/>
    <property type="match status" value="1"/>
</dbReference>
<reference evidence="8" key="1">
    <citation type="submission" date="2018-05" db="EMBL/GenBank/DDBJ databases">
        <authorList>
            <person name="Deangelis K."/>
            <person name="Huntemann M."/>
            <person name="Clum A."/>
            <person name="Pillay M."/>
            <person name="Palaniappan K."/>
            <person name="Varghese N."/>
            <person name="Mikhailova N."/>
            <person name="Stamatis D."/>
            <person name="Reddy T."/>
            <person name="Daum C."/>
            <person name="Shapiro N."/>
            <person name="Ivanova N."/>
            <person name="Kyrpides N."/>
            <person name="Woyke T."/>
        </authorList>
    </citation>
    <scope>NUCLEOTIDE SEQUENCE [LARGE SCALE GENOMIC DNA]</scope>
    <source>
        <strain evidence="8">GAS496</strain>
    </source>
</reference>
<dbReference type="EMBL" id="QJJU01000038">
    <property type="protein sequence ID" value="PXW99893.1"/>
    <property type="molecule type" value="Genomic_DNA"/>
</dbReference>
<reference evidence="7 8" key="2">
    <citation type="submission" date="2018-06" db="EMBL/GenBank/DDBJ databases">
        <title>Sequencing of bacterial isolates from soil warming experiment in Harvard Forest, Massachusetts, USA.</title>
        <authorList>
            <person name="Deangelis K.PhD."/>
        </authorList>
    </citation>
    <scope>NUCLEOTIDE SEQUENCE [LARGE SCALE GENOMIC DNA]</scope>
    <source>
        <strain evidence="7 8">GAS496</strain>
    </source>
</reference>
<dbReference type="GO" id="GO:0003700">
    <property type="term" value="F:DNA-binding transcription factor activity"/>
    <property type="evidence" value="ECO:0007669"/>
    <property type="project" value="TreeGrafter"/>
</dbReference>
<evidence type="ECO:0000313" key="8">
    <source>
        <dbReference type="Proteomes" id="UP000247781"/>
    </source>
</evidence>
<dbReference type="Pfam" id="PF00440">
    <property type="entry name" value="TetR_N"/>
    <property type="match status" value="1"/>
</dbReference>
<gene>
    <name evidence="7" type="ORF">C8E89_13810</name>
</gene>
<dbReference type="Gene3D" id="1.10.357.10">
    <property type="entry name" value="Tetracycline Repressor, domain 2"/>
    <property type="match status" value="1"/>
</dbReference>
<dbReference type="SUPFAM" id="SSF46689">
    <property type="entry name" value="Homeodomain-like"/>
    <property type="match status" value="1"/>
</dbReference>
<organism evidence="7 8">
    <name type="scientific">Mycolicibacterium moriokaense</name>
    <dbReference type="NCBI Taxonomy" id="39691"/>
    <lineage>
        <taxon>Bacteria</taxon>
        <taxon>Bacillati</taxon>
        <taxon>Actinomycetota</taxon>
        <taxon>Actinomycetes</taxon>
        <taxon>Mycobacteriales</taxon>
        <taxon>Mycobacteriaceae</taxon>
        <taxon>Mycolicibacterium</taxon>
    </lineage>
</organism>
<evidence type="ECO:0000256" key="1">
    <source>
        <dbReference type="ARBA" id="ARBA00022491"/>
    </source>
</evidence>
<dbReference type="PANTHER" id="PTHR30055">
    <property type="entry name" value="HTH-TYPE TRANSCRIPTIONAL REGULATOR RUTR"/>
    <property type="match status" value="1"/>
</dbReference>
<dbReference type="Pfam" id="PF17932">
    <property type="entry name" value="TetR_C_24"/>
    <property type="match status" value="1"/>
</dbReference>
<dbReference type="PANTHER" id="PTHR30055:SF175">
    <property type="entry name" value="HTH-TYPE TRANSCRIPTIONAL REPRESSOR KSTR2"/>
    <property type="match status" value="1"/>
</dbReference>
<keyword evidence="2" id="KW-0805">Transcription regulation</keyword>
<evidence type="ECO:0000256" key="4">
    <source>
        <dbReference type="ARBA" id="ARBA00023163"/>
    </source>
</evidence>
<evidence type="ECO:0000256" key="3">
    <source>
        <dbReference type="ARBA" id="ARBA00023125"/>
    </source>
</evidence>
<dbReference type="SUPFAM" id="SSF48498">
    <property type="entry name" value="Tetracyclin repressor-like, C-terminal domain"/>
    <property type="match status" value="1"/>
</dbReference>
<keyword evidence="4" id="KW-0804">Transcription</keyword>
<accession>A0A318H6M1</accession>
<evidence type="ECO:0000313" key="7">
    <source>
        <dbReference type="EMBL" id="PXW99893.1"/>
    </source>
</evidence>
<sequence>MTVQPEKRAKGSIKGEIAEFKRKQILDAAVELFHRNGYHGTSVDAIAGVLGVSKQFVYYQFKDKPAILDAVCTTGAELTLSAVNDSDELAGSTVDKMRLFCTRLTEIVIDHGRYLEVYASEVSTLRDEDRKRTLAIRAEVDDRVCELIDRGCREGVFVAEDPLIAARAVTGMISFMWTWAHPDDPAGRAGLVEHMTQIALRALGINK</sequence>
<dbReference type="AlphaFoldDB" id="A0A318H6M1"/>
<keyword evidence="8" id="KW-1185">Reference proteome</keyword>
<dbReference type="OrthoDB" id="7186128at2"/>
<dbReference type="Proteomes" id="UP000247781">
    <property type="component" value="Unassembled WGS sequence"/>
</dbReference>
<name>A0A318H6M1_9MYCO</name>
<dbReference type="PRINTS" id="PR00455">
    <property type="entry name" value="HTHTETR"/>
</dbReference>
<dbReference type="InterPro" id="IPR036271">
    <property type="entry name" value="Tet_transcr_reg_TetR-rel_C_sf"/>
</dbReference>
<dbReference type="InterPro" id="IPR009057">
    <property type="entry name" value="Homeodomain-like_sf"/>
</dbReference>
<comment type="caution">
    <text evidence="7">The sequence shown here is derived from an EMBL/GenBank/DDBJ whole genome shotgun (WGS) entry which is preliminary data.</text>
</comment>
<dbReference type="InterPro" id="IPR001647">
    <property type="entry name" value="HTH_TetR"/>
</dbReference>
<evidence type="ECO:0000259" key="6">
    <source>
        <dbReference type="PROSITE" id="PS50977"/>
    </source>
</evidence>
<keyword evidence="1" id="KW-0678">Repressor</keyword>
<keyword evidence="3 5" id="KW-0238">DNA-binding</keyword>
<dbReference type="InterPro" id="IPR050109">
    <property type="entry name" value="HTH-type_TetR-like_transc_reg"/>
</dbReference>
<dbReference type="GO" id="GO:0000976">
    <property type="term" value="F:transcription cis-regulatory region binding"/>
    <property type="evidence" value="ECO:0007669"/>
    <property type="project" value="TreeGrafter"/>
</dbReference>
<dbReference type="PROSITE" id="PS50977">
    <property type="entry name" value="HTH_TETR_2"/>
    <property type="match status" value="1"/>
</dbReference>
<evidence type="ECO:0000256" key="5">
    <source>
        <dbReference type="PROSITE-ProRule" id="PRU00335"/>
    </source>
</evidence>